<organism evidence="1 2">
    <name type="scientific">Streptomyces chiangmaiensis</name>
    <dbReference type="NCBI Taxonomy" id="766497"/>
    <lineage>
        <taxon>Bacteria</taxon>
        <taxon>Bacillati</taxon>
        <taxon>Actinomycetota</taxon>
        <taxon>Actinomycetes</taxon>
        <taxon>Kitasatosporales</taxon>
        <taxon>Streptomycetaceae</taxon>
        <taxon>Streptomyces</taxon>
    </lineage>
</organism>
<protein>
    <submittedName>
        <fullName evidence="1">Uncharacterized protein</fullName>
    </submittedName>
</protein>
<comment type="caution">
    <text evidence="1">The sequence shown here is derived from an EMBL/GenBank/DDBJ whole genome shotgun (WGS) entry which is preliminary data.</text>
</comment>
<proteinExistence type="predicted"/>
<dbReference type="Proteomes" id="UP001333996">
    <property type="component" value="Unassembled WGS sequence"/>
</dbReference>
<sequence length="47" mass="5170">MLHLCAEVGRPAVWEPAEFAARERYRVLVGVKRVNSGRANGSASNED</sequence>
<gene>
    <name evidence="1" type="ORF">VXC91_36690</name>
</gene>
<evidence type="ECO:0000313" key="1">
    <source>
        <dbReference type="EMBL" id="MED7827300.1"/>
    </source>
</evidence>
<dbReference type="RefSeq" id="WP_329511683.1">
    <property type="nucleotide sequence ID" value="NZ_BAAAYZ010000052.1"/>
</dbReference>
<dbReference type="EMBL" id="JAYWVC010000220">
    <property type="protein sequence ID" value="MED7827300.1"/>
    <property type="molecule type" value="Genomic_DNA"/>
</dbReference>
<keyword evidence="2" id="KW-1185">Reference proteome</keyword>
<name>A0ABU7FT60_9ACTN</name>
<reference evidence="1" key="1">
    <citation type="submission" date="2024-01" db="EMBL/GenBank/DDBJ databases">
        <title>First draft genome sequence data of TA4-1, the type strain of Gram-positive actinobacterium Streptomyces chiangmaiensis.</title>
        <authorList>
            <person name="Yasawong M."/>
            <person name="Nantapong N."/>
        </authorList>
    </citation>
    <scope>NUCLEOTIDE SEQUENCE</scope>
    <source>
        <strain evidence="1">TA4-1</strain>
    </source>
</reference>
<evidence type="ECO:0000313" key="2">
    <source>
        <dbReference type="Proteomes" id="UP001333996"/>
    </source>
</evidence>
<accession>A0ABU7FT60</accession>